<dbReference type="EMBL" id="MT144490">
    <property type="protein sequence ID" value="QJA54252.1"/>
    <property type="molecule type" value="Genomic_DNA"/>
</dbReference>
<dbReference type="AlphaFoldDB" id="A0A6H2A3G0"/>
<sequence>MKDNSGVRELANMEALIISAMLNDGEYPVENVGKHATQIAKILTFNGYAITKPLEPQVEQAIQAERERVAGEIFRKLEGLSHKMNTNMTGISLTRGEFDYLKAKYSDGGVE</sequence>
<evidence type="ECO:0000313" key="1">
    <source>
        <dbReference type="EMBL" id="QJA54252.1"/>
    </source>
</evidence>
<organism evidence="1">
    <name type="scientific">viral metagenome</name>
    <dbReference type="NCBI Taxonomy" id="1070528"/>
    <lineage>
        <taxon>unclassified sequences</taxon>
        <taxon>metagenomes</taxon>
        <taxon>organismal metagenomes</taxon>
    </lineage>
</organism>
<gene>
    <name evidence="1" type="ORF">TM448A04548_0007</name>
    <name evidence="2" type="ORF">TM448B04918_0007</name>
</gene>
<protein>
    <submittedName>
        <fullName evidence="1">Uncharacterized protein</fullName>
    </submittedName>
</protein>
<evidence type="ECO:0000313" key="2">
    <source>
        <dbReference type="EMBL" id="QJI03700.1"/>
    </source>
</evidence>
<dbReference type="EMBL" id="MT145111">
    <property type="protein sequence ID" value="QJI03700.1"/>
    <property type="molecule type" value="Genomic_DNA"/>
</dbReference>
<reference evidence="1" key="1">
    <citation type="submission" date="2020-03" db="EMBL/GenBank/DDBJ databases">
        <title>The deep terrestrial virosphere.</title>
        <authorList>
            <person name="Holmfeldt K."/>
            <person name="Nilsson E."/>
            <person name="Simone D."/>
            <person name="Lopez-Fernandez M."/>
            <person name="Wu X."/>
            <person name="de Brujin I."/>
            <person name="Lundin D."/>
            <person name="Andersson A."/>
            <person name="Bertilsson S."/>
            <person name="Dopson M."/>
        </authorList>
    </citation>
    <scope>NUCLEOTIDE SEQUENCE</scope>
    <source>
        <strain evidence="1">TM448A04548</strain>
        <strain evidence="2">TM448B04918</strain>
    </source>
</reference>
<accession>A0A6H2A3G0</accession>
<name>A0A6H2A3G0_9ZZZZ</name>
<proteinExistence type="predicted"/>